<keyword evidence="2" id="KW-1185">Reference proteome</keyword>
<protein>
    <recommendedName>
        <fullName evidence="3">Spore coat protein</fullName>
    </recommendedName>
</protein>
<sequence length="124" mass="13891">MPNQKQDRQGTPHDCKKRKDVIDQRKGFVTMYTSSMPSAYTQQTLQGGGMSSSQGLTTKEVAYLTDCMKNEEMLMKTSMFAAQHCQQGQLSQLFGQFAHDSFNDYLDMLGMIQQKASQTGSSVQ</sequence>
<evidence type="ECO:0000313" key="2">
    <source>
        <dbReference type="Proteomes" id="UP001597497"/>
    </source>
</evidence>
<gene>
    <name evidence="1" type="ORF">ACFSUC_09960</name>
</gene>
<reference evidence="2" key="1">
    <citation type="journal article" date="2019" name="Int. J. Syst. Evol. Microbiol.">
        <title>The Global Catalogue of Microorganisms (GCM) 10K type strain sequencing project: providing services to taxonomists for standard genome sequencing and annotation.</title>
        <authorList>
            <consortium name="The Broad Institute Genomics Platform"/>
            <consortium name="The Broad Institute Genome Sequencing Center for Infectious Disease"/>
            <person name="Wu L."/>
            <person name="Ma J."/>
        </authorList>
    </citation>
    <scope>NUCLEOTIDE SEQUENCE [LARGE SCALE GENOMIC DNA]</scope>
    <source>
        <strain evidence="2">KCTC 33676</strain>
    </source>
</reference>
<dbReference type="Proteomes" id="UP001597497">
    <property type="component" value="Unassembled WGS sequence"/>
</dbReference>
<name>A0ABW5RA49_9BACL</name>
<accession>A0ABW5RA49</accession>
<dbReference type="RefSeq" id="WP_379929399.1">
    <property type="nucleotide sequence ID" value="NZ_JBHUMM010000023.1"/>
</dbReference>
<evidence type="ECO:0008006" key="3">
    <source>
        <dbReference type="Google" id="ProtNLM"/>
    </source>
</evidence>
<dbReference type="EMBL" id="JBHUMM010000023">
    <property type="protein sequence ID" value="MFD2671927.1"/>
    <property type="molecule type" value="Genomic_DNA"/>
</dbReference>
<proteinExistence type="predicted"/>
<evidence type="ECO:0000313" key="1">
    <source>
        <dbReference type="EMBL" id="MFD2671927.1"/>
    </source>
</evidence>
<organism evidence="1 2">
    <name type="scientific">Marinicrinis sediminis</name>
    <dbReference type="NCBI Taxonomy" id="1652465"/>
    <lineage>
        <taxon>Bacteria</taxon>
        <taxon>Bacillati</taxon>
        <taxon>Bacillota</taxon>
        <taxon>Bacilli</taxon>
        <taxon>Bacillales</taxon>
        <taxon>Paenibacillaceae</taxon>
    </lineage>
</organism>
<comment type="caution">
    <text evidence="1">The sequence shown here is derived from an EMBL/GenBank/DDBJ whole genome shotgun (WGS) entry which is preliminary data.</text>
</comment>